<keyword evidence="3" id="KW-1185">Reference proteome</keyword>
<evidence type="ECO:0000259" key="1">
    <source>
        <dbReference type="Pfam" id="PF05050"/>
    </source>
</evidence>
<organism evidence="2 3">
    <name type="scientific">Chryseobacterium tructae</name>
    <dbReference type="NCBI Taxonomy" id="1037380"/>
    <lineage>
        <taxon>Bacteria</taxon>
        <taxon>Pseudomonadati</taxon>
        <taxon>Bacteroidota</taxon>
        <taxon>Flavobacteriia</taxon>
        <taxon>Flavobacteriales</taxon>
        <taxon>Weeksellaceae</taxon>
        <taxon>Chryseobacterium group</taxon>
        <taxon>Chryseobacterium</taxon>
    </lineage>
</organism>
<dbReference type="Gene3D" id="3.40.50.150">
    <property type="entry name" value="Vaccinia Virus protein VP39"/>
    <property type="match status" value="1"/>
</dbReference>
<gene>
    <name evidence="2" type="ORF">ACFONJ_24390</name>
</gene>
<dbReference type="NCBIfam" id="TIGR01444">
    <property type="entry name" value="fkbM_fam"/>
    <property type="match status" value="1"/>
</dbReference>
<dbReference type="PANTHER" id="PTHR34203:SF15">
    <property type="entry name" value="SLL1173 PROTEIN"/>
    <property type="match status" value="1"/>
</dbReference>
<feature type="domain" description="Methyltransferase FkbM" evidence="1">
    <location>
        <begin position="104"/>
        <end position="239"/>
    </location>
</feature>
<proteinExistence type="predicted"/>
<protein>
    <submittedName>
        <fullName evidence="2">FkbM family methyltransferase</fullName>
    </submittedName>
</protein>
<dbReference type="GO" id="GO:0032259">
    <property type="term" value="P:methylation"/>
    <property type="evidence" value="ECO:0007669"/>
    <property type="project" value="UniProtKB-KW"/>
</dbReference>
<dbReference type="InterPro" id="IPR052514">
    <property type="entry name" value="SAM-dependent_MTase"/>
</dbReference>
<name>A0ABV7Y1H4_9FLAO</name>
<dbReference type="EMBL" id="JBHRYO010000002">
    <property type="protein sequence ID" value="MFC3759103.1"/>
    <property type="molecule type" value="Genomic_DNA"/>
</dbReference>
<dbReference type="InterPro" id="IPR006342">
    <property type="entry name" value="FkbM_mtfrase"/>
</dbReference>
<keyword evidence="2" id="KW-0808">Transferase</keyword>
<keyword evidence="2" id="KW-0489">Methyltransferase</keyword>
<evidence type="ECO:0000313" key="3">
    <source>
        <dbReference type="Proteomes" id="UP001595735"/>
    </source>
</evidence>
<dbReference type="InterPro" id="IPR029063">
    <property type="entry name" value="SAM-dependent_MTases_sf"/>
</dbReference>
<dbReference type="RefSeq" id="WP_290301188.1">
    <property type="nucleotide sequence ID" value="NZ_JAUFQR010000001.1"/>
</dbReference>
<dbReference type="GO" id="GO:0008168">
    <property type="term" value="F:methyltransferase activity"/>
    <property type="evidence" value="ECO:0007669"/>
    <property type="project" value="UniProtKB-KW"/>
</dbReference>
<dbReference type="Pfam" id="PF05050">
    <property type="entry name" value="Methyltransf_21"/>
    <property type="match status" value="1"/>
</dbReference>
<evidence type="ECO:0000313" key="2">
    <source>
        <dbReference type="EMBL" id="MFC3759103.1"/>
    </source>
</evidence>
<dbReference type="Proteomes" id="UP001595735">
    <property type="component" value="Unassembled WGS sequence"/>
</dbReference>
<accession>A0ABV7Y1H4</accession>
<dbReference type="PANTHER" id="PTHR34203">
    <property type="entry name" value="METHYLTRANSFERASE, FKBM FAMILY PROTEIN"/>
    <property type="match status" value="1"/>
</dbReference>
<reference evidence="3" key="1">
    <citation type="journal article" date="2019" name="Int. J. Syst. Evol. Microbiol.">
        <title>The Global Catalogue of Microorganisms (GCM) 10K type strain sequencing project: providing services to taxonomists for standard genome sequencing and annotation.</title>
        <authorList>
            <consortium name="The Broad Institute Genomics Platform"/>
            <consortium name="The Broad Institute Genome Sequencing Center for Infectious Disease"/>
            <person name="Wu L."/>
            <person name="Ma J."/>
        </authorList>
    </citation>
    <scope>NUCLEOTIDE SEQUENCE [LARGE SCALE GENOMIC DNA]</scope>
    <source>
        <strain evidence="3">CECT 7798</strain>
    </source>
</reference>
<dbReference type="SUPFAM" id="SSF53335">
    <property type="entry name" value="S-adenosyl-L-methionine-dependent methyltransferases"/>
    <property type="match status" value="1"/>
</dbReference>
<sequence>MFINKLSTILSKAIFCFKISPSFSQAVAFIKNSKKYSTEFKKNNFFGKENKDVIAYNLVLSERNIPIHIRTYSGDFDIFYEIFWRKMYQIPKELFTSDQSIIVDLGANVGLTSVFFALQYPDAKIYALEAEEENYKILKKNISFSKNIIAEHAAIDTKDGTVFLSSPDLSYNFRISDAVVEKGNPVKAYSMSTYMNTLGIAHIDLLKIDIEGLEQFLLKDNNEWLRKVDNIIIELHDPYTIDQLKEDLLPFGFKVLSAGSVNGLEMIYATRK</sequence>
<comment type="caution">
    <text evidence="2">The sequence shown here is derived from an EMBL/GenBank/DDBJ whole genome shotgun (WGS) entry which is preliminary data.</text>
</comment>